<dbReference type="RefSeq" id="WP_069033438.1">
    <property type="nucleotide sequence ID" value="NZ_MDKC01000009.1"/>
</dbReference>
<keyword evidence="3" id="KW-1185">Reference proteome</keyword>
<feature type="domain" description="Metallo-beta-lactamase" evidence="1">
    <location>
        <begin position="20"/>
        <end position="233"/>
    </location>
</feature>
<dbReference type="InterPro" id="IPR036866">
    <property type="entry name" value="RibonucZ/Hydroxyglut_hydro"/>
</dbReference>
<keyword evidence="2" id="KW-0378">Hydrolase</keyword>
<dbReference type="PANTHER" id="PTHR42951:SF21">
    <property type="entry name" value="METALLO-HYDROLASE YQJP-RELATED"/>
    <property type="match status" value="1"/>
</dbReference>
<name>A0ABX2ZSH1_9BACI</name>
<gene>
    <name evidence="2" type="ORF">BED47_20435</name>
</gene>
<evidence type="ECO:0000313" key="3">
    <source>
        <dbReference type="Proteomes" id="UP000094580"/>
    </source>
</evidence>
<sequence length="326" mass="37153">MIPEDKIHQITLPVPYAMNTVNVFLVEGDLLTLIDTGTNTPDTLDALKSELDKLGYKLEDIEQVILTHHHPDHAGLLEEFNEDVKILGHERNIPYLTQDESFLNYYNEYFIENALLYGVPQEYVQRMPRTTEKMPYTSIRSLTHTIDEGDRIDSIFGLKVLYTPGHATSHISLISEDDGIAFGGDLLLDKVSSNPIIEPPLNGETERVKPLLQYNHSLQRIAELPITKLYTGHGEPVIDIKGLVKSRLEKQKARAEKVYEMIKKQPLTAYEVCQMLFPKVYQKQLSLTISETIGQLDYLENLGFISLNERNDGILEYKTNEHSVSQ</sequence>
<dbReference type="EMBL" id="MDKC01000009">
    <property type="protein sequence ID" value="ODG92347.1"/>
    <property type="molecule type" value="Genomic_DNA"/>
</dbReference>
<dbReference type="InterPro" id="IPR050855">
    <property type="entry name" value="NDM-1-like"/>
</dbReference>
<organism evidence="2 3">
    <name type="scientific">Gottfriedia luciferensis</name>
    <dbReference type="NCBI Taxonomy" id="178774"/>
    <lineage>
        <taxon>Bacteria</taxon>
        <taxon>Bacillati</taxon>
        <taxon>Bacillota</taxon>
        <taxon>Bacilli</taxon>
        <taxon>Bacillales</taxon>
        <taxon>Bacillaceae</taxon>
        <taxon>Gottfriedia</taxon>
    </lineage>
</organism>
<evidence type="ECO:0000259" key="1">
    <source>
        <dbReference type="SMART" id="SM00849"/>
    </source>
</evidence>
<dbReference type="GO" id="GO:0016787">
    <property type="term" value="F:hydrolase activity"/>
    <property type="evidence" value="ECO:0007669"/>
    <property type="project" value="UniProtKB-KW"/>
</dbReference>
<dbReference type="InterPro" id="IPR001279">
    <property type="entry name" value="Metallo-B-lactamas"/>
</dbReference>
<dbReference type="Gene3D" id="3.60.15.10">
    <property type="entry name" value="Ribonuclease Z/Hydroxyacylglutathione hydrolase-like"/>
    <property type="match status" value="1"/>
</dbReference>
<proteinExistence type="predicted"/>
<comment type="caution">
    <text evidence="2">The sequence shown here is derived from an EMBL/GenBank/DDBJ whole genome shotgun (WGS) entry which is preliminary data.</text>
</comment>
<dbReference type="SUPFAM" id="SSF56281">
    <property type="entry name" value="Metallo-hydrolase/oxidoreductase"/>
    <property type="match status" value="1"/>
</dbReference>
<reference evidence="2 3" key="1">
    <citation type="submission" date="2016-07" db="EMBL/GenBank/DDBJ databases">
        <authorList>
            <person name="Townsley L."/>
            <person name="Shank E.A."/>
        </authorList>
    </citation>
    <scope>NUCLEOTIDE SEQUENCE [LARGE SCALE GENOMIC DNA]</scope>
    <source>
        <strain evidence="2 3">CH01</strain>
    </source>
</reference>
<accession>A0ABX2ZSH1</accession>
<dbReference type="PANTHER" id="PTHR42951">
    <property type="entry name" value="METALLO-BETA-LACTAMASE DOMAIN-CONTAINING"/>
    <property type="match status" value="1"/>
</dbReference>
<dbReference type="Pfam" id="PF00753">
    <property type="entry name" value="Lactamase_B"/>
    <property type="match status" value="1"/>
</dbReference>
<dbReference type="Proteomes" id="UP000094580">
    <property type="component" value="Unassembled WGS sequence"/>
</dbReference>
<protein>
    <submittedName>
        <fullName evidence="2">Hydrolase</fullName>
    </submittedName>
</protein>
<evidence type="ECO:0000313" key="2">
    <source>
        <dbReference type="EMBL" id="ODG92347.1"/>
    </source>
</evidence>
<dbReference type="SMART" id="SM00849">
    <property type="entry name" value="Lactamase_B"/>
    <property type="match status" value="1"/>
</dbReference>
<dbReference type="CDD" id="cd07721">
    <property type="entry name" value="yflN-like_MBL-fold"/>
    <property type="match status" value="1"/>
</dbReference>